<accession>A0A9X9WQD1</accession>
<dbReference type="EMBL" id="JAAVUP010000003">
    <property type="protein sequence ID" value="NKE18135.1"/>
    <property type="molecule type" value="Genomic_DNA"/>
</dbReference>
<feature type="region of interest" description="Disordered" evidence="1">
    <location>
        <begin position="24"/>
        <end position="106"/>
    </location>
</feature>
<dbReference type="Proteomes" id="UP000746741">
    <property type="component" value="Unassembled WGS sequence"/>
</dbReference>
<dbReference type="Proteomes" id="UP001138708">
    <property type="component" value="Unassembled WGS sequence"/>
</dbReference>
<reference evidence="3" key="3">
    <citation type="journal article" date="2021" name="Syst. Appl. Microbiol.">
        <title>Roseomonas hellenica sp. nov., isolated from roots of wild-growing Alkanna tinctoria.</title>
        <authorList>
            <person name="Rat A."/>
            <person name="Naranjo H.D."/>
            <person name="Lebbe L."/>
            <person name="Cnockaert M."/>
            <person name="Krigas N."/>
            <person name="Grigoriadou K."/>
            <person name="Maloupa E."/>
            <person name="Willems A."/>
        </authorList>
    </citation>
    <scope>NUCLEOTIDE SEQUENCE</scope>
    <source>
        <strain evidence="3">LMG 31161</strain>
    </source>
</reference>
<evidence type="ECO:0000313" key="6">
    <source>
        <dbReference type="Proteomes" id="UP001138708"/>
    </source>
</evidence>
<organism evidence="3 6">
    <name type="scientific">Neoroseomonas oryzicola</name>
    <dbReference type="NCBI Taxonomy" id="535904"/>
    <lineage>
        <taxon>Bacteria</taxon>
        <taxon>Pseudomonadati</taxon>
        <taxon>Pseudomonadota</taxon>
        <taxon>Alphaproteobacteria</taxon>
        <taxon>Acetobacterales</taxon>
        <taxon>Acetobacteraceae</taxon>
        <taxon>Neoroseomonas</taxon>
    </lineage>
</organism>
<name>A0A9X9WQD1_9PROT</name>
<gene>
    <name evidence="4" type="ORF">GWK15_14375</name>
    <name evidence="3" type="ORF">GXW75_25015</name>
</gene>
<dbReference type="PROSITE" id="PS51318">
    <property type="entry name" value="TAT"/>
    <property type="match status" value="1"/>
</dbReference>
<dbReference type="EMBL" id="JAAEDK010000112">
    <property type="protein sequence ID" value="MBR0662541.1"/>
    <property type="molecule type" value="Genomic_DNA"/>
</dbReference>
<dbReference type="AlphaFoldDB" id="A0A9X9WQD1"/>
<reference evidence="3" key="1">
    <citation type="submission" date="2020-01" db="EMBL/GenBank/DDBJ databases">
        <authorList>
            <person name="Rat A."/>
        </authorList>
    </citation>
    <scope>NUCLEOTIDE SEQUENCE</scope>
    <source>
        <strain evidence="3">LMG 31161</strain>
    </source>
</reference>
<evidence type="ECO:0000313" key="3">
    <source>
        <dbReference type="EMBL" id="MBR0662541.1"/>
    </source>
</evidence>
<keyword evidence="5" id="KW-1185">Reference proteome</keyword>
<feature type="chain" id="PRO_5040881941" evidence="2">
    <location>
        <begin position="25"/>
        <end position="106"/>
    </location>
</feature>
<keyword evidence="2" id="KW-0732">Signal</keyword>
<dbReference type="RefSeq" id="WP_168042012.1">
    <property type="nucleotide sequence ID" value="NZ_JAAEDK010000112.1"/>
</dbReference>
<proteinExistence type="predicted"/>
<comment type="caution">
    <text evidence="3">The sequence shown here is derived from an EMBL/GenBank/DDBJ whole genome shotgun (WGS) entry which is preliminary data.</text>
</comment>
<reference evidence="4 5" key="2">
    <citation type="submission" date="2020-02" db="EMBL/GenBank/DDBJ databases">
        <authorList>
            <person name="Sun Q."/>
            <person name="Inoue M."/>
        </authorList>
    </citation>
    <scope>NUCLEOTIDE SEQUENCE [LARGE SCALE GENOMIC DNA]</scope>
    <source>
        <strain evidence="4 5">KCTC 22478</strain>
    </source>
</reference>
<feature type="compositionally biased region" description="Polar residues" evidence="1">
    <location>
        <begin position="59"/>
        <end position="98"/>
    </location>
</feature>
<dbReference type="InterPro" id="IPR006311">
    <property type="entry name" value="TAT_signal"/>
</dbReference>
<evidence type="ECO:0000256" key="2">
    <source>
        <dbReference type="SAM" id="SignalP"/>
    </source>
</evidence>
<feature type="signal peptide" evidence="2">
    <location>
        <begin position="1"/>
        <end position="24"/>
    </location>
</feature>
<evidence type="ECO:0000313" key="5">
    <source>
        <dbReference type="Proteomes" id="UP000746741"/>
    </source>
</evidence>
<sequence length="106" mass="10902">MTARRHLMMAFAALAGLAPAAASARERSRSWTAAGSGGRTASGGMTRSYDRSSGAYARQASQTGPNGRTRSATGSGTVQDGTYSGTRSVTAPNGNTRTTDIELSRN</sequence>
<evidence type="ECO:0000313" key="4">
    <source>
        <dbReference type="EMBL" id="NKE18135.1"/>
    </source>
</evidence>
<evidence type="ECO:0000256" key="1">
    <source>
        <dbReference type="SAM" id="MobiDB-lite"/>
    </source>
</evidence>
<protein>
    <submittedName>
        <fullName evidence="3">Uncharacterized protein</fullName>
    </submittedName>
</protein>